<dbReference type="AlphaFoldDB" id="A0AAD9IUI7"/>
<comment type="caution">
    <text evidence="1">The sequence shown here is derived from an EMBL/GenBank/DDBJ whole genome shotgun (WGS) entry which is preliminary data.</text>
</comment>
<keyword evidence="2" id="KW-1185">Reference proteome</keyword>
<accession>A0AAD9IUI7</accession>
<sequence length="79" mass="8925">MTVTCQLQTTRSTRAPISNEVRHKVRHHEVKLCKHQSLAEDGKAESSRDPHYMCSATEITLRYNVISAINAPLYTEASL</sequence>
<dbReference type="EMBL" id="JAODUP010001240">
    <property type="protein sequence ID" value="KAK2140807.1"/>
    <property type="molecule type" value="Genomic_DNA"/>
</dbReference>
<reference evidence="1" key="1">
    <citation type="journal article" date="2023" name="Mol. Biol. Evol.">
        <title>Third-Generation Sequencing Reveals the Adaptive Role of the Epigenome in Three Deep-Sea Polychaetes.</title>
        <authorList>
            <person name="Perez M."/>
            <person name="Aroh O."/>
            <person name="Sun Y."/>
            <person name="Lan Y."/>
            <person name="Juniper S.K."/>
            <person name="Young C.R."/>
            <person name="Angers B."/>
            <person name="Qian P.Y."/>
        </authorList>
    </citation>
    <scope>NUCLEOTIDE SEQUENCE</scope>
    <source>
        <strain evidence="1">P08H-3</strain>
    </source>
</reference>
<dbReference type="Proteomes" id="UP001208570">
    <property type="component" value="Unassembled WGS sequence"/>
</dbReference>
<organism evidence="1 2">
    <name type="scientific">Paralvinella palmiformis</name>
    <dbReference type="NCBI Taxonomy" id="53620"/>
    <lineage>
        <taxon>Eukaryota</taxon>
        <taxon>Metazoa</taxon>
        <taxon>Spiralia</taxon>
        <taxon>Lophotrochozoa</taxon>
        <taxon>Annelida</taxon>
        <taxon>Polychaeta</taxon>
        <taxon>Sedentaria</taxon>
        <taxon>Canalipalpata</taxon>
        <taxon>Terebellida</taxon>
        <taxon>Terebelliformia</taxon>
        <taxon>Alvinellidae</taxon>
        <taxon>Paralvinella</taxon>
    </lineage>
</organism>
<evidence type="ECO:0000313" key="2">
    <source>
        <dbReference type="Proteomes" id="UP001208570"/>
    </source>
</evidence>
<name>A0AAD9IUI7_9ANNE</name>
<protein>
    <submittedName>
        <fullName evidence="1">Uncharacterized protein</fullName>
    </submittedName>
</protein>
<proteinExistence type="predicted"/>
<gene>
    <name evidence="1" type="ORF">LSH36_1241g00003</name>
</gene>
<evidence type="ECO:0000313" key="1">
    <source>
        <dbReference type="EMBL" id="KAK2140807.1"/>
    </source>
</evidence>